<dbReference type="PROSITE" id="PS50863">
    <property type="entry name" value="B3"/>
    <property type="match status" value="1"/>
</dbReference>
<evidence type="ECO:0000259" key="6">
    <source>
        <dbReference type="PROSITE" id="PS50863"/>
    </source>
</evidence>
<dbReference type="CDD" id="cd10017">
    <property type="entry name" value="B3_DNA"/>
    <property type="match status" value="1"/>
</dbReference>
<protein>
    <submittedName>
        <fullName evidence="7">B3 domain-containing protein</fullName>
    </submittedName>
</protein>
<dbReference type="EMBL" id="BKCP01005050">
    <property type="protein sequence ID" value="GER35929.1"/>
    <property type="molecule type" value="Genomic_DNA"/>
</dbReference>
<accession>A0A5A7PSY7</accession>
<keyword evidence="2" id="KW-0805">Transcription regulation</keyword>
<evidence type="ECO:0000256" key="5">
    <source>
        <dbReference type="ARBA" id="ARBA00023242"/>
    </source>
</evidence>
<comment type="caution">
    <text evidence="7">The sequence shown here is derived from an EMBL/GenBank/DDBJ whole genome shotgun (WGS) entry which is preliminary data.</text>
</comment>
<feature type="domain" description="TF-B3" evidence="6">
    <location>
        <begin position="156"/>
        <end position="251"/>
    </location>
</feature>
<evidence type="ECO:0000256" key="3">
    <source>
        <dbReference type="ARBA" id="ARBA00023125"/>
    </source>
</evidence>
<dbReference type="InterPro" id="IPR044837">
    <property type="entry name" value="REM16-like"/>
</dbReference>
<name>A0A5A7PSY7_STRAF</name>
<dbReference type="SUPFAM" id="SSF101936">
    <property type="entry name" value="DNA-binding pseudobarrel domain"/>
    <property type="match status" value="1"/>
</dbReference>
<evidence type="ECO:0000256" key="4">
    <source>
        <dbReference type="ARBA" id="ARBA00023163"/>
    </source>
</evidence>
<dbReference type="AlphaFoldDB" id="A0A5A7PSY7"/>
<dbReference type="GO" id="GO:0003677">
    <property type="term" value="F:DNA binding"/>
    <property type="evidence" value="ECO:0007669"/>
    <property type="project" value="UniProtKB-KW"/>
</dbReference>
<reference evidence="8" key="1">
    <citation type="journal article" date="2019" name="Curr. Biol.">
        <title>Genome Sequence of Striga asiatica Provides Insight into the Evolution of Plant Parasitism.</title>
        <authorList>
            <person name="Yoshida S."/>
            <person name="Kim S."/>
            <person name="Wafula E.K."/>
            <person name="Tanskanen J."/>
            <person name="Kim Y.M."/>
            <person name="Honaas L."/>
            <person name="Yang Z."/>
            <person name="Spallek T."/>
            <person name="Conn C.E."/>
            <person name="Ichihashi Y."/>
            <person name="Cheong K."/>
            <person name="Cui S."/>
            <person name="Der J.P."/>
            <person name="Gundlach H."/>
            <person name="Jiao Y."/>
            <person name="Hori C."/>
            <person name="Ishida J.K."/>
            <person name="Kasahara H."/>
            <person name="Kiba T."/>
            <person name="Kim M.S."/>
            <person name="Koo N."/>
            <person name="Laohavisit A."/>
            <person name="Lee Y.H."/>
            <person name="Lumba S."/>
            <person name="McCourt P."/>
            <person name="Mortimer J.C."/>
            <person name="Mutuku J.M."/>
            <person name="Nomura T."/>
            <person name="Sasaki-Sekimoto Y."/>
            <person name="Seto Y."/>
            <person name="Wang Y."/>
            <person name="Wakatake T."/>
            <person name="Sakakibara H."/>
            <person name="Demura T."/>
            <person name="Yamaguchi S."/>
            <person name="Yoneyama K."/>
            <person name="Manabe R.I."/>
            <person name="Nelson D.C."/>
            <person name="Schulman A.H."/>
            <person name="Timko M.P."/>
            <person name="dePamphilis C.W."/>
            <person name="Choi D."/>
            <person name="Shirasu K."/>
        </authorList>
    </citation>
    <scope>NUCLEOTIDE SEQUENCE [LARGE SCALE GENOMIC DNA]</scope>
    <source>
        <strain evidence="8">cv. UVA1</strain>
    </source>
</reference>
<keyword evidence="3" id="KW-0238">DNA-binding</keyword>
<comment type="subcellular location">
    <subcellularLocation>
        <location evidence="1">Nucleus</location>
    </subcellularLocation>
</comment>
<dbReference type="PANTHER" id="PTHR31391:SF4">
    <property type="entry name" value="B3 DOMAIN-CONTAINING PROTEIN OS03G0184500"/>
    <property type="match status" value="1"/>
</dbReference>
<dbReference type="SMART" id="SM01019">
    <property type="entry name" value="B3"/>
    <property type="match status" value="1"/>
</dbReference>
<organism evidence="7 8">
    <name type="scientific">Striga asiatica</name>
    <name type="common">Asiatic witchweed</name>
    <name type="synonym">Buchnera asiatica</name>
    <dbReference type="NCBI Taxonomy" id="4170"/>
    <lineage>
        <taxon>Eukaryota</taxon>
        <taxon>Viridiplantae</taxon>
        <taxon>Streptophyta</taxon>
        <taxon>Embryophyta</taxon>
        <taxon>Tracheophyta</taxon>
        <taxon>Spermatophyta</taxon>
        <taxon>Magnoliopsida</taxon>
        <taxon>eudicotyledons</taxon>
        <taxon>Gunneridae</taxon>
        <taxon>Pentapetalae</taxon>
        <taxon>asterids</taxon>
        <taxon>lamiids</taxon>
        <taxon>Lamiales</taxon>
        <taxon>Orobanchaceae</taxon>
        <taxon>Buchnereae</taxon>
        <taxon>Striga</taxon>
    </lineage>
</organism>
<keyword evidence="4" id="KW-0804">Transcription</keyword>
<keyword evidence="5" id="KW-0539">Nucleus</keyword>
<dbReference type="GO" id="GO:0005634">
    <property type="term" value="C:nucleus"/>
    <property type="evidence" value="ECO:0007669"/>
    <property type="project" value="UniProtKB-SubCell"/>
</dbReference>
<evidence type="ECO:0000313" key="7">
    <source>
        <dbReference type="EMBL" id="GER35929.1"/>
    </source>
</evidence>
<dbReference type="Pfam" id="PF02362">
    <property type="entry name" value="B3"/>
    <property type="match status" value="1"/>
</dbReference>
<evidence type="ECO:0000313" key="8">
    <source>
        <dbReference type="Proteomes" id="UP000325081"/>
    </source>
</evidence>
<proteinExistence type="predicted"/>
<gene>
    <name evidence="7" type="ORF">STAS_12241</name>
</gene>
<dbReference type="InterPro" id="IPR003340">
    <property type="entry name" value="B3_DNA-bd"/>
</dbReference>
<dbReference type="PANTHER" id="PTHR31391">
    <property type="entry name" value="B3 DOMAIN-CONTAINING PROTEIN OS11G0197600-RELATED"/>
    <property type="match status" value="1"/>
</dbReference>
<dbReference type="Proteomes" id="UP000325081">
    <property type="component" value="Unassembled WGS sequence"/>
</dbReference>
<evidence type="ECO:0000256" key="1">
    <source>
        <dbReference type="ARBA" id="ARBA00004123"/>
    </source>
</evidence>
<dbReference type="InterPro" id="IPR015300">
    <property type="entry name" value="DNA-bd_pseudobarrel_sf"/>
</dbReference>
<keyword evidence="8" id="KW-1185">Reference proteome</keyword>
<dbReference type="Gene3D" id="2.40.330.10">
    <property type="entry name" value="DNA-binding pseudobarrel domain"/>
    <property type="match status" value="1"/>
</dbReference>
<evidence type="ECO:0000256" key="2">
    <source>
        <dbReference type="ARBA" id="ARBA00023015"/>
    </source>
</evidence>
<sequence length="402" mass="45438">MAQDKWDSNAIVFFPQDQDLQSWIVETMVMCEARYEAVRQKRLEENKKRMEELHLPLLSQTLLNASSPKPSPMKKTKPRVSKTQLVPVRRSLRFSNKSAPQFKEVTFYERIQIPRRVTQRPRDFSNRVYASDEAREFAIRKAEKLESSLGSEHPTFVRSMLPSHVSGGFWLGLSMSYCKRILPKNDGVIQLVDEQGDEWPVVYLARKTGLSGGWKKFSIDHNLVDGDALVFQLIKPSVFRDLSKVTLFSCTLTVNSTWPENSLRRKLGVARRLCGSNDSARMRRCSSRLSGHRGAACGRLGRAVVVCLSCVTGCVRPRLGVRDGSVLRRARTDCGCRLLGRPSSLLLYYPTPLRFVFMGNKLGEDSIGGTRTDSRSCVSMSLNPKSYGVHIGYNRDPKDALN</sequence>
<dbReference type="OrthoDB" id="1909330at2759"/>